<dbReference type="Gene3D" id="2.160.20.10">
    <property type="entry name" value="Single-stranded right-handed beta-helix, Pectin lyase-like"/>
    <property type="match status" value="1"/>
</dbReference>
<dbReference type="InterPro" id="IPR012334">
    <property type="entry name" value="Pectin_lyas_fold"/>
</dbReference>
<dbReference type="RefSeq" id="WP_413266549.1">
    <property type="nucleotide sequence ID" value="NZ_JBHFNR010000226.1"/>
</dbReference>
<comment type="caution">
    <text evidence="2">The sequence shown here is derived from an EMBL/GenBank/DDBJ whole genome shotgun (WGS) entry which is preliminary data.</text>
</comment>
<proteinExistence type="predicted"/>
<organism evidence="2 3">
    <name type="scientific">Floridaenema flaviceps BLCC-F50</name>
    <dbReference type="NCBI Taxonomy" id="3153642"/>
    <lineage>
        <taxon>Bacteria</taxon>
        <taxon>Bacillati</taxon>
        <taxon>Cyanobacteriota</taxon>
        <taxon>Cyanophyceae</taxon>
        <taxon>Oscillatoriophycideae</taxon>
        <taxon>Aerosakkonematales</taxon>
        <taxon>Aerosakkonemataceae</taxon>
        <taxon>Floridanema</taxon>
        <taxon>Floridanema flaviceps</taxon>
    </lineage>
</organism>
<feature type="non-terminal residue" evidence="2">
    <location>
        <position position="1"/>
    </location>
</feature>
<dbReference type="Pfam" id="PF12770">
    <property type="entry name" value="CHAT"/>
    <property type="match status" value="1"/>
</dbReference>
<evidence type="ECO:0000313" key="3">
    <source>
        <dbReference type="Proteomes" id="UP001576784"/>
    </source>
</evidence>
<accession>A0ABV4XZN0</accession>
<feature type="domain" description="CHAT" evidence="1">
    <location>
        <begin position="929"/>
        <end position="1221"/>
    </location>
</feature>
<keyword evidence="3" id="KW-1185">Reference proteome</keyword>
<dbReference type="EMBL" id="JBHFNR010000226">
    <property type="protein sequence ID" value="MFB2896930.1"/>
    <property type="molecule type" value="Genomic_DNA"/>
</dbReference>
<gene>
    <name evidence="2" type="ORF">ACE1CI_28790</name>
</gene>
<reference evidence="2 3" key="1">
    <citation type="submission" date="2024-09" db="EMBL/GenBank/DDBJ databases">
        <title>Floridaenema gen nov. (Aerosakkonemataceae, Aerosakkonematales ord. nov., Cyanobacteria) from benthic tropical and subtropical fresh waters, with the description of four new species.</title>
        <authorList>
            <person name="Moretto J.A."/>
            <person name="Berthold D.E."/>
            <person name="Lefler F.W."/>
            <person name="Huang I.-S."/>
            <person name="Laughinghouse H. IV."/>
        </authorList>
    </citation>
    <scope>NUCLEOTIDE SEQUENCE [LARGE SCALE GENOMIC DNA]</scope>
    <source>
        <strain evidence="2 3">BLCC-F50</strain>
    </source>
</reference>
<dbReference type="Proteomes" id="UP001576784">
    <property type="component" value="Unassembled WGS sequence"/>
</dbReference>
<name>A0ABV4XZN0_9CYAN</name>
<protein>
    <submittedName>
        <fullName evidence="2">CHAT domain-containing protein</fullName>
    </submittedName>
</protein>
<sequence length="1223" mass="127646">SPLTLDAAIFKLDGAFKQIGEGAVSLAGKLTTTNDEISFKSAVTLLGDAALDTGAGIGDITFNNTVDGGKNLTLNAGIGKINLGGALGSNTRIGNLIIESATDVNGTSITAASITQKAGTGVTNLGVLDTNSPQGINLNGNIFNLNGAITTTNNGGFTINNSGALNLKFVINLDGAFNQIGIGEVFTSGSINTTNDEIRFNSFVTLIGETKFNPGTGAIAFNSGLFSGTNSLTLRAGEVIFGGKATGSGNLILEPADANQTVAIADPIPGAFNLSASTLANLENGFSSIVIGRIDGTGLVSVKEVTFNDPITIRTGSGTINVNGAISAKDNASITLDGALINLNANISAENQNITLGRAIQLGNDITINTGLGAGDITFNGSLDGAKQLNLVAGSGNIRFNAVVGKNSPLSKLDISSASNVFVSQGINTVSELSINAPVILTDNAVFSTGNGNITFGNTVDSEVGKANNLTLSAETGNGNVTFNGAVGSNGQEIGNILITNAKDLTANSTIQAQQLQLNAGTGNVNLKANITTSGAGVELSTTGDIRTSNITAKGGNISANSQNGIVETGNLDDSNTGIGGTITLSTPKVVTTGNLTATGGEKGGTVTVKSGDRITTANIDVSATIGDGGTVFIDPPNDVQVGYINAQGGSQGIGGKVDITTESLFRSTATFIDNKGVNSSISTAGGTGNGSIIIRHGGGSLKIPFIVGNASKNGTAGALTTGADTITPTQAFPGSYTLGNIQIITQNFKADPGDRIDTEIKQVIQQQENISDLPTIPVTQVPPISIDPILGVTEEKFSEEFTSYLGLTVTNNIKTVEEIRAQLRRNQEETGIRSAIFYVVFGRGEQGAEALVTCPPDPGTRVQNSELQAENCQEKDSDRVELFLITPEGEPVRFPIANVTKEQIISLARQLQMEVTDRSKLDTTSYLAPAQELYKLLIAPIEGKLQERGIKNLIFIPDAGLRSLPLAALHDGKGFIVERYSVSLMPSFSLTNPQFYNLKNSTVLAMGASTFKEQAPLPAVPVELSTIANQLWSGKISLNEAFTVNNLTTQRNTGHFEIVHLATHAEFRPGNPNNSYIQFWDEKLGLDRVRTVKWNDPPVQLLVLSACRTALGDKQVELGFAGLAIQAGVQSALASLWYVSDQGTLGLMTEFYEQLKTAPIRAEALRRAQVSMIKGEVVVDNNELEGIGPTGIALPPELRQSGKIDFSHPYYWSGFTLIGNPW</sequence>
<dbReference type="InterPro" id="IPR024983">
    <property type="entry name" value="CHAT_dom"/>
</dbReference>
<evidence type="ECO:0000259" key="1">
    <source>
        <dbReference type="Pfam" id="PF12770"/>
    </source>
</evidence>
<evidence type="ECO:0000313" key="2">
    <source>
        <dbReference type="EMBL" id="MFB2896930.1"/>
    </source>
</evidence>